<accession>A0A4U3MLF0</accession>
<keyword evidence="1" id="KW-0472">Membrane</keyword>
<evidence type="ECO:0000256" key="1">
    <source>
        <dbReference type="SAM" id="Phobius"/>
    </source>
</evidence>
<gene>
    <name evidence="2" type="ORF">FDA94_05415</name>
</gene>
<protein>
    <submittedName>
        <fullName evidence="2">Uncharacterized protein</fullName>
    </submittedName>
</protein>
<feature type="transmembrane region" description="Helical" evidence="1">
    <location>
        <begin position="51"/>
        <end position="76"/>
    </location>
</feature>
<organism evidence="2 3">
    <name type="scientific">Herbidospora galbida</name>
    <dbReference type="NCBI Taxonomy" id="2575442"/>
    <lineage>
        <taxon>Bacteria</taxon>
        <taxon>Bacillati</taxon>
        <taxon>Actinomycetota</taxon>
        <taxon>Actinomycetes</taxon>
        <taxon>Streptosporangiales</taxon>
        <taxon>Streptosporangiaceae</taxon>
        <taxon>Herbidospora</taxon>
    </lineage>
</organism>
<keyword evidence="3" id="KW-1185">Reference proteome</keyword>
<sequence length="81" mass="8440">MLQLPARVMIDRNAVRTQNHTRLLWLAIILLTAVILGTAAGILAWMGGLPIALAILTGGSTFAGVIVVCLAVAAYLSQPSS</sequence>
<name>A0A4U3MLF0_9ACTN</name>
<comment type="caution">
    <text evidence="2">The sequence shown here is derived from an EMBL/GenBank/DDBJ whole genome shotgun (WGS) entry which is preliminary data.</text>
</comment>
<dbReference type="AlphaFoldDB" id="A0A4U3MLF0"/>
<keyword evidence="1" id="KW-0812">Transmembrane</keyword>
<proteinExistence type="predicted"/>
<reference evidence="2 3" key="1">
    <citation type="submission" date="2019-04" db="EMBL/GenBank/DDBJ databases">
        <title>Herbidospora sp. NEAU-GS14.nov., a novel actinomycete isolated from soil.</title>
        <authorList>
            <person name="Han L."/>
        </authorList>
    </citation>
    <scope>NUCLEOTIDE SEQUENCE [LARGE SCALE GENOMIC DNA]</scope>
    <source>
        <strain evidence="2 3">NEAU-GS14</strain>
    </source>
</reference>
<keyword evidence="1" id="KW-1133">Transmembrane helix</keyword>
<dbReference type="EMBL" id="SZQA01000003">
    <property type="protein sequence ID" value="TKK90438.1"/>
    <property type="molecule type" value="Genomic_DNA"/>
</dbReference>
<feature type="transmembrane region" description="Helical" evidence="1">
    <location>
        <begin position="23"/>
        <end position="45"/>
    </location>
</feature>
<dbReference type="OrthoDB" id="9983969at2"/>
<dbReference type="RefSeq" id="WP_137245910.1">
    <property type="nucleotide sequence ID" value="NZ_SZQA01000003.1"/>
</dbReference>
<evidence type="ECO:0000313" key="2">
    <source>
        <dbReference type="EMBL" id="TKK90438.1"/>
    </source>
</evidence>
<dbReference type="Proteomes" id="UP000308705">
    <property type="component" value="Unassembled WGS sequence"/>
</dbReference>
<evidence type="ECO:0000313" key="3">
    <source>
        <dbReference type="Proteomes" id="UP000308705"/>
    </source>
</evidence>